<evidence type="ECO:0000313" key="1">
    <source>
        <dbReference type="EMBL" id="MED6158961.1"/>
    </source>
</evidence>
<sequence>MADRGAGRDRKGTQVIRDSDINRLNGTHHMVGVLGFQTPQMLTPRGVVPNLLPPDALILYIKEAGFGGPLEMRPFVYDIPLLSAIVERWRPKTHSFHLPWG</sequence>
<evidence type="ECO:0008006" key="3">
    <source>
        <dbReference type="Google" id="ProtNLM"/>
    </source>
</evidence>
<accession>A0ABU6UD71</accession>
<reference evidence="1 2" key="1">
    <citation type="journal article" date="2023" name="Plants (Basel)">
        <title>Bridging the Gap: Combining Genomics and Transcriptomics Approaches to Understand Stylosanthes scabra, an Orphan Legume from the Brazilian Caatinga.</title>
        <authorList>
            <person name="Ferreira-Neto J.R.C."/>
            <person name="da Silva M.D."/>
            <person name="Binneck E."/>
            <person name="de Melo N.F."/>
            <person name="da Silva R.H."/>
            <person name="de Melo A.L.T.M."/>
            <person name="Pandolfi V."/>
            <person name="Bustamante F.O."/>
            <person name="Brasileiro-Vidal A.C."/>
            <person name="Benko-Iseppon A.M."/>
        </authorList>
    </citation>
    <scope>NUCLEOTIDE SEQUENCE [LARGE SCALE GENOMIC DNA]</scope>
    <source>
        <tissue evidence="1">Leaves</tissue>
    </source>
</reference>
<name>A0ABU6UD71_9FABA</name>
<dbReference type="EMBL" id="JASCZI010121021">
    <property type="protein sequence ID" value="MED6158961.1"/>
    <property type="molecule type" value="Genomic_DNA"/>
</dbReference>
<comment type="caution">
    <text evidence="1">The sequence shown here is derived from an EMBL/GenBank/DDBJ whole genome shotgun (WGS) entry which is preliminary data.</text>
</comment>
<proteinExistence type="predicted"/>
<dbReference type="Proteomes" id="UP001341840">
    <property type="component" value="Unassembled WGS sequence"/>
</dbReference>
<gene>
    <name evidence="1" type="ORF">PIB30_037852</name>
</gene>
<protein>
    <recommendedName>
        <fullName evidence="3">Aminotransferase-like plant mobile domain-containing protein</fullName>
    </recommendedName>
</protein>
<keyword evidence="2" id="KW-1185">Reference proteome</keyword>
<organism evidence="1 2">
    <name type="scientific">Stylosanthes scabra</name>
    <dbReference type="NCBI Taxonomy" id="79078"/>
    <lineage>
        <taxon>Eukaryota</taxon>
        <taxon>Viridiplantae</taxon>
        <taxon>Streptophyta</taxon>
        <taxon>Embryophyta</taxon>
        <taxon>Tracheophyta</taxon>
        <taxon>Spermatophyta</taxon>
        <taxon>Magnoliopsida</taxon>
        <taxon>eudicotyledons</taxon>
        <taxon>Gunneridae</taxon>
        <taxon>Pentapetalae</taxon>
        <taxon>rosids</taxon>
        <taxon>fabids</taxon>
        <taxon>Fabales</taxon>
        <taxon>Fabaceae</taxon>
        <taxon>Papilionoideae</taxon>
        <taxon>50 kb inversion clade</taxon>
        <taxon>dalbergioids sensu lato</taxon>
        <taxon>Dalbergieae</taxon>
        <taxon>Pterocarpus clade</taxon>
        <taxon>Stylosanthes</taxon>
    </lineage>
</organism>
<evidence type="ECO:0000313" key="2">
    <source>
        <dbReference type="Proteomes" id="UP001341840"/>
    </source>
</evidence>